<feature type="compositionally biased region" description="Polar residues" evidence="1">
    <location>
        <begin position="83"/>
        <end position="95"/>
    </location>
</feature>
<evidence type="ECO:0000256" key="1">
    <source>
        <dbReference type="SAM" id="MobiDB-lite"/>
    </source>
</evidence>
<dbReference type="AlphaFoldDB" id="A0A4Z2HPW8"/>
<protein>
    <submittedName>
        <fullName evidence="2">Uncharacterized protein</fullName>
    </submittedName>
</protein>
<evidence type="ECO:0000313" key="2">
    <source>
        <dbReference type="EMBL" id="TNN67889.1"/>
    </source>
</evidence>
<reference evidence="2 3" key="1">
    <citation type="submission" date="2019-03" db="EMBL/GenBank/DDBJ databases">
        <title>First draft genome of Liparis tanakae, snailfish: a comprehensive survey of snailfish specific genes.</title>
        <authorList>
            <person name="Kim W."/>
            <person name="Song I."/>
            <person name="Jeong J.-H."/>
            <person name="Kim D."/>
            <person name="Kim S."/>
            <person name="Ryu S."/>
            <person name="Song J.Y."/>
            <person name="Lee S.K."/>
        </authorList>
    </citation>
    <scope>NUCLEOTIDE SEQUENCE [LARGE SCALE GENOMIC DNA]</scope>
    <source>
        <tissue evidence="2">Muscle</tissue>
    </source>
</reference>
<feature type="compositionally biased region" description="Basic residues" evidence="1">
    <location>
        <begin position="36"/>
        <end position="47"/>
    </location>
</feature>
<sequence>MGMKTRVLRRKEPAPPLRSQVSDSERVRKSGDCKPHPKPPHHLHHPHPSQIHSMTHQAGTSAHKPVPLHYEAPRALQKVEFSRANQSPEWLSEQVSGGGALNGCDREGAARGSGTEGGSDPETATFT</sequence>
<evidence type="ECO:0000313" key="3">
    <source>
        <dbReference type="Proteomes" id="UP000314294"/>
    </source>
</evidence>
<feature type="compositionally biased region" description="Basic and acidic residues" evidence="1">
    <location>
        <begin position="23"/>
        <end position="35"/>
    </location>
</feature>
<comment type="caution">
    <text evidence="2">The sequence shown here is derived from an EMBL/GenBank/DDBJ whole genome shotgun (WGS) entry which is preliminary data.</text>
</comment>
<name>A0A4Z2HPW8_9TELE</name>
<proteinExistence type="predicted"/>
<organism evidence="2 3">
    <name type="scientific">Liparis tanakae</name>
    <name type="common">Tanaka's snailfish</name>
    <dbReference type="NCBI Taxonomy" id="230148"/>
    <lineage>
        <taxon>Eukaryota</taxon>
        <taxon>Metazoa</taxon>
        <taxon>Chordata</taxon>
        <taxon>Craniata</taxon>
        <taxon>Vertebrata</taxon>
        <taxon>Euteleostomi</taxon>
        <taxon>Actinopterygii</taxon>
        <taxon>Neopterygii</taxon>
        <taxon>Teleostei</taxon>
        <taxon>Neoteleostei</taxon>
        <taxon>Acanthomorphata</taxon>
        <taxon>Eupercaria</taxon>
        <taxon>Perciformes</taxon>
        <taxon>Cottioidei</taxon>
        <taxon>Cottales</taxon>
        <taxon>Liparidae</taxon>
        <taxon>Liparis</taxon>
    </lineage>
</organism>
<feature type="compositionally biased region" description="Polar residues" evidence="1">
    <location>
        <begin position="50"/>
        <end position="60"/>
    </location>
</feature>
<dbReference type="EMBL" id="SRLO01000197">
    <property type="protein sequence ID" value="TNN67889.1"/>
    <property type="molecule type" value="Genomic_DNA"/>
</dbReference>
<gene>
    <name evidence="2" type="ORF">EYF80_021858</name>
</gene>
<keyword evidence="3" id="KW-1185">Reference proteome</keyword>
<dbReference type="Proteomes" id="UP000314294">
    <property type="component" value="Unassembled WGS sequence"/>
</dbReference>
<accession>A0A4Z2HPW8</accession>
<feature type="region of interest" description="Disordered" evidence="1">
    <location>
        <begin position="1"/>
        <end position="127"/>
    </location>
</feature>